<evidence type="ECO:0000313" key="2">
    <source>
        <dbReference type="EMBL" id="QKN84845.1"/>
    </source>
</evidence>
<proteinExistence type="predicted"/>
<protein>
    <submittedName>
        <fullName evidence="2">Uncharacterized protein</fullName>
    </submittedName>
</protein>
<dbReference type="Proteomes" id="UP000509572">
    <property type="component" value="Segment"/>
</dbReference>
<dbReference type="EMBL" id="MT448617">
    <property type="protein sequence ID" value="QKN84845.1"/>
    <property type="molecule type" value="Genomic_DNA"/>
</dbReference>
<reference evidence="2 3" key="1">
    <citation type="submission" date="2020-05" db="EMBL/GenBank/DDBJ databases">
        <authorList>
            <person name="Brown Z."/>
            <person name="Glynn A."/>
            <person name="Broussard G.W."/>
        </authorList>
    </citation>
    <scope>NUCLEOTIDE SEQUENCE [LARGE SCALE GENOMIC DNA]</scope>
</reference>
<gene>
    <name evidence="1" type="ORF">RIVER4_2</name>
    <name evidence="2" type="ORF">RIVER4_206</name>
</gene>
<evidence type="ECO:0000313" key="3">
    <source>
        <dbReference type="Proteomes" id="UP000509572"/>
    </source>
</evidence>
<evidence type="ECO:0000313" key="1">
    <source>
        <dbReference type="EMBL" id="QKN84664.1"/>
    </source>
</evidence>
<sequence length="56" mass="6510">MSKHEYLPDDYTPEVCEECGEDADSCECDPLEFMKWCLDCTPPEPLKPARYIRGRP</sequence>
<organism evidence="2 3">
    <name type="scientific">Vibrio phage River4</name>
    <dbReference type="NCBI Taxonomy" id="2736288"/>
    <lineage>
        <taxon>Viruses</taxon>
        <taxon>Duplodnaviria</taxon>
        <taxon>Heunggongvirae</taxon>
        <taxon>Uroviricota</taxon>
        <taxon>Caudoviricetes</taxon>
        <taxon>Demerecviridae</taxon>
        <taxon>Ermolyevavirinae</taxon>
        <taxon>Thalassavirus</taxon>
        <taxon>Thalassavirus river4</taxon>
    </lineage>
</organism>
<dbReference type="EMBL" id="MT448617">
    <property type="protein sequence ID" value="QKN84664.1"/>
    <property type="molecule type" value="Genomic_DNA"/>
</dbReference>
<keyword evidence="3" id="KW-1185">Reference proteome</keyword>
<accession>A0A6M9Z0A2</accession>
<name>A0A6M9Z0A2_9CAUD</name>